<accession>A0ABR4B215</accession>
<evidence type="ECO:0000313" key="2">
    <source>
        <dbReference type="Proteomes" id="UP001590951"/>
    </source>
</evidence>
<sequence>MQISEAQISDISIDSTEQELLQLLKYSTDLARLNLDGRTLTSSSWAGFINKLRAKFSLSDVELNQFFGGFAEPCENTEFLDRDDTVEKFFLGKGPNLFTKEAIQRYEDERKSGGIVYQVAEGYRSCYHRFHK</sequence>
<reference evidence="1 2" key="1">
    <citation type="submission" date="2024-09" db="EMBL/GenBank/DDBJ databases">
        <title>Rethinking Asexuality: The Enigmatic Case of Functional Sexual Genes in Lepraria (Stereocaulaceae).</title>
        <authorList>
            <person name="Doellman M."/>
            <person name="Sun Y."/>
            <person name="Barcenas-Pena A."/>
            <person name="Lumbsch H.T."/>
            <person name="Grewe F."/>
        </authorList>
    </citation>
    <scope>NUCLEOTIDE SEQUENCE [LARGE SCALE GENOMIC DNA]</scope>
    <source>
        <strain evidence="1 2">Grewe 0041</strain>
    </source>
</reference>
<keyword evidence="2" id="KW-1185">Reference proteome</keyword>
<protein>
    <submittedName>
        <fullName evidence="1">Uncharacterized protein</fullName>
    </submittedName>
</protein>
<proteinExistence type="predicted"/>
<evidence type="ECO:0000313" key="1">
    <source>
        <dbReference type="EMBL" id="KAL2051943.1"/>
    </source>
</evidence>
<gene>
    <name evidence="1" type="ORF">ABVK25_007858</name>
</gene>
<name>A0ABR4B215_9LECA</name>
<dbReference type="EMBL" id="JBHFEH010000031">
    <property type="protein sequence ID" value="KAL2051943.1"/>
    <property type="molecule type" value="Genomic_DNA"/>
</dbReference>
<organism evidence="1 2">
    <name type="scientific">Lepraria finkii</name>
    <dbReference type="NCBI Taxonomy" id="1340010"/>
    <lineage>
        <taxon>Eukaryota</taxon>
        <taxon>Fungi</taxon>
        <taxon>Dikarya</taxon>
        <taxon>Ascomycota</taxon>
        <taxon>Pezizomycotina</taxon>
        <taxon>Lecanoromycetes</taxon>
        <taxon>OSLEUM clade</taxon>
        <taxon>Lecanoromycetidae</taxon>
        <taxon>Lecanorales</taxon>
        <taxon>Lecanorineae</taxon>
        <taxon>Stereocaulaceae</taxon>
        <taxon>Lepraria</taxon>
    </lineage>
</organism>
<comment type="caution">
    <text evidence="1">The sequence shown here is derived from an EMBL/GenBank/DDBJ whole genome shotgun (WGS) entry which is preliminary data.</text>
</comment>
<dbReference type="Proteomes" id="UP001590951">
    <property type="component" value="Unassembled WGS sequence"/>
</dbReference>